<proteinExistence type="predicted"/>
<reference evidence="1 2" key="1">
    <citation type="journal article" date="2012" name="Science">
        <title>Ecological populations of bacteria act as socially cohesive units of antibiotic production and resistance.</title>
        <authorList>
            <person name="Cordero O.X."/>
            <person name="Wildschutte H."/>
            <person name="Kirkup B."/>
            <person name="Proehl S."/>
            <person name="Ngo L."/>
            <person name="Hussain F."/>
            <person name="Le Roux F."/>
            <person name="Mincer T."/>
            <person name="Polz M.F."/>
        </authorList>
    </citation>
    <scope>NUCLEOTIDE SEQUENCE [LARGE SCALE GENOMIC DNA]</scope>
    <source>
        <strain evidence="1 2">ZF-129</strain>
    </source>
</reference>
<dbReference type="RefSeq" id="WP_017037683.1">
    <property type="nucleotide sequence ID" value="NZ_AJYQ02000068.1"/>
</dbReference>
<comment type="caution">
    <text evidence="1">The sequence shown here is derived from an EMBL/GenBank/DDBJ whole genome shotgun (WGS) entry which is preliminary data.</text>
</comment>
<dbReference type="OrthoDB" id="5891045at2"/>
<gene>
    <name evidence="1" type="ORF">A1QO_19735</name>
</gene>
<dbReference type="eggNOG" id="ENOG5031NUP">
    <property type="taxonomic scope" value="Bacteria"/>
</dbReference>
<dbReference type="EMBL" id="AJYQ02000068">
    <property type="protein sequence ID" value="OEE35829.1"/>
    <property type="molecule type" value="Genomic_DNA"/>
</dbReference>
<sequence length="79" mass="9231">MNCICLQLDDKAKDLVKELLLRIEDADIQDVNSEEQDDWITMTPRYAAQIDAQLIESQYIGTVGWFSESDFIEKKIEYK</sequence>
<organism evidence="1 2">
    <name type="scientific">Vibrio genomosp. F10 str. ZF-129</name>
    <dbReference type="NCBI Taxonomy" id="1187848"/>
    <lineage>
        <taxon>Bacteria</taxon>
        <taxon>Pseudomonadati</taxon>
        <taxon>Pseudomonadota</taxon>
        <taxon>Gammaproteobacteria</taxon>
        <taxon>Vibrionales</taxon>
        <taxon>Vibrionaceae</taxon>
        <taxon>Vibrio</taxon>
    </lineage>
</organism>
<evidence type="ECO:0000313" key="2">
    <source>
        <dbReference type="Proteomes" id="UP000094741"/>
    </source>
</evidence>
<evidence type="ECO:0000313" key="1">
    <source>
        <dbReference type="EMBL" id="OEE35829.1"/>
    </source>
</evidence>
<accession>A0A1E5BHS9</accession>
<protein>
    <submittedName>
        <fullName evidence="1">Uncharacterized protein</fullName>
    </submittedName>
</protein>
<dbReference type="AlphaFoldDB" id="A0A1E5BHS9"/>
<name>A0A1E5BHS9_9VIBR</name>
<dbReference type="Proteomes" id="UP000094741">
    <property type="component" value="Unassembled WGS sequence"/>
</dbReference>
<dbReference type="STRING" id="1187848.A1QO_19735"/>